<accession>A0A9N9DPG0</accession>
<dbReference type="EMBL" id="CAJVPL010004065">
    <property type="protein sequence ID" value="CAG8642451.1"/>
    <property type="molecule type" value="Genomic_DNA"/>
</dbReference>
<reference evidence="1" key="1">
    <citation type="submission" date="2021-06" db="EMBL/GenBank/DDBJ databases">
        <authorList>
            <person name="Kallberg Y."/>
            <person name="Tangrot J."/>
            <person name="Rosling A."/>
        </authorList>
    </citation>
    <scope>NUCLEOTIDE SEQUENCE</scope>
    <source>
        <strain evidence="1">MT106</strain>
    </source>
</reference>
<organism evidence="1 2">
    <name type="scientific">Ambispora gerdemannii</name>
    <dbReference type="NCBI Taxonomy" id="144530"/>
    <lineage>
        <taxon>Eukaryota</taxon>
        <taxon>Fungi</taxon>
        <taxon>Fungi incertae sedis</taxon>
        <taxon>Mucoromycota</taxon>
        <taxon>Glomeromycotina</taxon>
        <taxon>Glomeromycetes</taxon>
        <taxon>Archaeosporales</taxon>
        <taxon>Ambisporaceae</taxon>
        <taxon>Ambispora</taxon>
    </lineage>
</organism>
<dbReference type="Proteomes" id="UP000789831">
    <property type="component" value="Unassembled WGS sequence"/>
</dbReference>
<dbReference type="OrthoDB" id="550575at2759"/>
<keyword evidence="2" id="KW-1185">Reference proteome</keyword>
<evidence type="ECO:0000313" key="2">
    <source>
        <dbReference type="Proteomes" id="UP000789831"/>
    </source>
</evidence>
<dbReference type="SUPFAM" id="SSF52047">
    <property type="entry name" value="RNI-like"/>
    <property type="match status" value="1"/>
</dbReference>
<dbReference type="InterPro" id="IPR032675">
    <property type="entry name" value="LRR_dom_sf"/>
</dbReference>
<dbReference type="Gene3D" id="3.80.10.10">
    <property type="entry name" value="Ribonuclease Inhibitor"/>
    <property type="match status" value="1"/>
</dbReference>
<protein>
    <submittedName>
        <fullName evidence="1">9371_t:CDS:1</fullName>
    </submittedName>
</protein>
<evidence type="ECO:0000313" key="1">
    <source>
        <dbReference type="EMBL" id="CAG8642451.1"/>
    </source>
</evidence>
<comment type="caution">
    <text evidence="1">The sequence shown here is derived from an EMBL/GenBank/DDBJ whole genome shotgun (WGS) entry which is preliminary data.</text>
</comment>
<name>A0A9N9DPG0_9GLOM</name>
<dbReference type="AlphaFoldDB" id="A0A9N9DPG0"/>
<sequence>MSDSSICNIIRYCPNLKHLDVMNCQISEFGIHSCSNIEYLDIACCSFIPESTINKTTNFVLNSNILISGISNETIKEIAHSCPNLNFLIWNTKISMTAMNEPTQVIRKQNLSLAPPILNHLAPGLAHPDSESDSEDEFNLPIIKLSQVGDFMTMLNNYLNQDNTSINDTDTAINRNLVKMLICLEIVPPTFLRILSVHMKGPKNPGLRRQSTS</sequence>
<proteinExistence type="predicted"/>
<gene>
    <name evidence="1" type="ORF">AGERDE_LOCUS11037</name>
</gene>